<dbReference type="Pfam" id="PF08240">
    <property type="entry name" value="ADH_N"/>
    <property type="match status" value="1"/>
</dbReference>
<dbReference type="InterPro" id="IPR027417">
    <property type="entry name" value="P-loop_NTPase"/>
</dbReference>
<dbReference type="AlphaFoldDB" id="A0A9W4K6P0"/>
<dbReference type="Pfam" id="PF00025">
    <property type="entry name" value="Arf"/>
    <property type="match status" value="1"/>
</dbReference>
<dbReference type="NCBIfam" id="TIGR00231">
    <property type="entry name" value="small_GTP"/>
    <property type="match status" value="1"/>
</dbReference>
<evidence type="ECO:0000313" key="13">
    <source>
        <dbReference type="EMBL" id="CAG8890728.1"/>
    </source>
</evidence>
<dbReference type="InterPro" id="IPR011032">
    <property type="entry name" value="GroES-like_sf"/>
</dbReference>
<dbReference type="PROSITE" id="PS51417">
    <property type="entry name" value="ARF"/>
    <property type="match status" value="1"/>
</dbReference>
<dbReference type="GO" id="GO:0008270">
    <property type="term" value="F:zinc ion binding"/>
    <property type="evidence" value="ECO:0007669"/>
    <property type="project" value="InterPro"/>
</dbReference>
<keyword evidence="7" id="KW-0520">NAD</keyword>
<dbReference type="InterPro" id="IPR005225">
    <property type="entry name" value="Small_GTP-bd"/>
</dbReference>
<dbReference type="GO" id="GO:0005525">
    <property type="term" value="F:GTP binding"/>
    <property type="evidence" value="ECO:0007669"/>
    <property type="project" value="UniProtKB-KW"/>
</dbReference>
<dbReference type="PROSITE" id="PS00059">
    <property type="entry name" value="ADH_ZINC"/>
    <property type="match status" value="1"/>
</dbReference>
<dbReference type="GO" id="GO:0003924">
    <property type="term" value="F:GTPase activity"/>
    <property type="evidence" value="ECO:0007669"/>
    <property type="project" value="InterPro"/>
</dbReference>
<feature type="binding site" evidence="9">
    <location>
        <position position="70"/>
    </location>
    <ligand>
        <name>GTP</name>
        <dbReference type="ChEBI" id="CHEBI:37565"/>
    </ligand>
</feature>
<evidence type="ECO:0000256" key="6">
    <source>
        <dbReference type="ARBA" id="ARBA00023002"/>
    </source>
</evidence>
<dbReference type="OrthoDB" id="1879366at2759"/>
<dbReference type="EMBL" id="CAJVRC010000843">
    <property type="protein sequence ID" value="CAG8890728.1"/>
    <property type="molecule type" value="Genomic_DNA"/>
</dbReference>
<dbReference type="CDD" id="cd04151">
    <property type="entry name" value="Arl1"/>
    <property type="match status" value="1"/>
</dbReference>
<evidence type="ECO:0000313" key="14">
    <source>
        <dbReference type="Proteomes" id="UP001154252"/>
    </source>
</evidence>
<comment type="similarity">
    <text evidence="2 11">Belongs to the zinc-containing alcohol dehydrogenase family.</text>
</comment>
<evidence type="ECO:0000256" key="5">
    <source>
        <dbReference type="ARBA" id="ARBA00022833"/>
    </source>
</evidence>
<evidence type="ECO:0000256" key="2">
    <source>
        <dbReference type="ARBA" id="ARBA00008072"/>
    </source>
</evidence>
<dbReference type="FunFam" id="3.40.50.300:FF:000624">
    <property type="entry name" value="ADP-ribosylation factor 1"/>
    <property type="match status" value="1"/>
</dbReference>
<keyword evidence="3 10" id="KW-0479">Metal-binding</keyword>
<feature type="binding site" evidence="9">
    <location>
        <begin position="24"/>
        <end position="31"/>
    </location>
    <ligand>
        <name>GTP</name>
        <dbReference type="ChEBI" id="CHEBI:37565"/>
    </ligand>
</feature>
<keyword evidence="14" id="KW-1185">Reference proteome</keyword>
<evidence type="ECO:0000256" key="4">
    <source>
        <dbReference type="ARBA" id="ARBA00022741"/>
    </source>
</evidence>
<proteinExistence type="inferred from homology"/>
<evidence type="ECO:0000256" key="8">
    <source>
        <dbReference type="ARBA" id="ARBA00023134"/>
    </source>
</evidence>
<dbReference type="InterPro" id="IPR020843">
    <property type="entry name" value="ER"/>
</dbReference>
<evidence type="ECO:0000256" key="3">
    <source>
        <dbReference type="ARBA" id="ARBA00022723"/>
    </source>
</evidence>
<protein>
    <recommendedName>
        <fullName evidence="12">Enoyl reductase (ER) domain-containing protein</fullName>
    </recommendedName>
</protein>
<feature type="binding site" evidence="10">
    <location>
        <position position="31"/>
    </location>
    <ligand>
        <name>Mg(2+)</name>
        <dbReference type="ChEBI" id="CHEBI:18420"/>
    </ligand>
</feature>
<sequence>MGGSLSRIWSLLWSKKEIRILILGLDNAGKTTLLYRLKIGEVVTTIPTIGFNVESVTYKNLNLNVWDLGGQTSIRPYWRCYYANTAAVVFVIDSTDIERLGTAADELAAMLNEEELHDAALLVFANKQDQPGAKGAGEISEALKLGELRDRNWSIVACSAIDGKGINEGMDWLVCQIYSIRVLIWNTHRTSNMSVSPIPLIQIAAVIASSTSGSGKVGIKSNRPVPTPGKGEILVKLEFSGVCHSDLHSIRGDTPMLTDVAGHEGVGKVVKVGPGVDEQQWMGTRVGIRWLYSSCRHCEICEINHTVCPYQKNAGANVPGTFQRKCSIYECNNPDQSSTSNIHVSEYIVSPALHVTRIPEQLSPDSAAPLLCAGIAMYSSIMKTKTRPGDYLAIIGAGGGLGHMGIQIAAKKGLRVIAIDSGEQKKQLCLSLGATEFLDYRELDIVRAVKTKTTYGVHAVICTANGERAYEQSMQMLRPFGTLVCVGIPNKPFKLPATPFDMIVKGLTIVGNSAGTADEMDEMLAMAVAGDVNAHIEVFGLDDINDVLDRLERSEIDGRVVLRIPQ</sequence>
<comment type="caution">
    <text evidence="13">The sequence shown here is derived from an EMBL/GenBank/DDBJ whole genome shotgun (WGS) entry which is preliminary data.</text>
</comment>
<organism evidence="13 14">
    <name type="scientific">Penicillium egyptiacum</name>
    <dbReference type="NCBI Taxonomy" id="1303716"/>
    <lineage>
        <taxon>Eukaryota</taxon>
        <taxon>Fungi</taxon>
        <taxon>Dikarya</taxon>
        <taxon>Ascomycota</taxon>
        <taxon>Pezizomycotina</taxon>
        <taxon>Eurotiomycetes</taxon>
        <taxon>Eurotiomycetidae</taxon>
        <taxon>Eurotiales</taxon>
        <taxon>Aspergillaceae</taxon>
        <taxon>Penicillium</taxon>
    </lineage>
</organism>
<dbReference type="Gene3D" id="3.40.50.300">
    <property type="entry name" value="P-loop containing nucleotide triphosphate hydrolases"/>
    <property type="match status" value="1"/>
</dbReference>
<keyword evidence="6" id="KW-0560">Oxidoreductase</keyword>
<gene>
    <name evidence="13" type="ORF">PEGY_LOCUS2463</name>
</gene>
<dbReference type="CDD" id="cd08297">
    <property type="entry name" value="CAD3"/>
    <property type="match status" value="1"/>
</dbReference>
<keyword evidence="4 9" id="KW-0547">Nucleotide-binding</keyword>
<dbReference type="InterPro" id="IPR006689">
    <property type="entry name" value="Small_GTPase_ARF/SAR"/>
</dbReference>
<keyword evidence="5 11" id="KW-0862">Zinc</keyword>
<dbReference type="GO" id="GO:0004022">
    <property type="term" value="F:alcohol dehydrogenase (NAD+) activity"/>
    <property type="evidence" value="ECO:0007669"/>
    <property type="project" value="TreeGrafter"/>
</dbReference>
<dbReference type="GO" id="GO:0005737">
    <property type="term" value="C:cytoplasm"/>
    <property type="evidence" value="ECO:0007669"/>
    <property type="project" value="TreeGrafter"/>
</dbReference>
<dbReference type="InterPro" id="IPR013149">
    <property type="entry name" value="ADH-like_C"/>
</dbReference>
<dbReference type="InterPro" id="IPR013154">
    <property type="entry name" value="ADH-like_N"/>
</dbReference>
<dbReference type="SUPFAM" id="SSF50129">
    <property type="entry name" value="GroES-like"/>
    <property type="match status" value="1"/>
</dbReference>
<dbReference type="PANTHER" id="PTHR42940:SF2">
    <property type="entry name" value="DEHYDROGENASE FAMILY OXIDOREDUCTASE, PUTATIVE (JCVI)-RELATED"/>
    <property type="match status" value="1"/>
</dbReference>
<dbReference type="SMART" id="SM00178">
    <property type="entry name" value="SAR"/>
    <property type="match status" value="1"/>
</dbReference>
<evidence type="ECO:0000256" key="7">
    <source>
        <dbReference type="ARBA" id="ARBA00023027"/>
    </source>
</evidence>
<dbReference type="PRINTS" id="PR00328">
    <property type="entry name" value="SAR1GTPBP"/>
</dbReference>
<dbReference type="SUPFAM" id="SSF52540">
    <property type="entry name" value="P-loop containing nucleoside triphosphate hydrolases"/>
    <property type="match status" value="1"/>
</dbReference>
<dbReference type="Proteomes" id="UP001154252">
    <property type="component" value="Unassembled WGS sequence"/>
</dbReference>
<dbReference type="Gene3D" id="3.40.50.720">
    <property type="entry name" value="NAD(P)-binding Rossmann-like Domain"/>
    <property type="match status" value="1"/>
</dbReference>
<dbReference type="Gene3D" id="3.90.180.10">
    <property type="entry name" value="Medium-chain alcohol dehydrogenases, catalytic domain"/>
    <property type="match status" value="1"/>
</dbReference>
<evidence type="ECO:0000256" key="10">
    <source>
        <dbReference type="PIRSR" id="PIRSR606689-2"/>
    </source>
</evidence>
<dbReference type="InterPro" id="IPR036291">
    <property type="entry name" value="NAD(P)-bd_dom_sf"/>
</dbReference>
<evidence type="ECO:0000256" key="11">
    <source>
        <dbReference type="RuleBase" id="RU361277"/>
    </source>
</evidence>
<evidence type="ECO:0000256" key="1">
    <source>
        <dbReference type="ARBA" id="ARBA00001947"/>
    </source>
</evidence>
<dbReference type="SMART" id="SM00175">
    <property type="entry name" value="RAB"/>
    <property type="match status" value="1"/>
</dbReference>
<reference evidence="13" key="1">
    <citation type="submission" date="2021-07" db="EMBL/GenBank/DDBJ databases">
        <authorList>
            <person name="Branca A.L. A."/>
        </authorList>
    </citation>
    <scope>NUCLEOTIDE SEQUENCE</scope>
</reference>
<evidence type="ECO:0000256" key="9">
    <source>
        <dbReference type="PIRSR" id="PIRSR606689-1"/>
    </source>
</evidence>
<dbReference type="FunFam" id="3.40.50.720:FF:000039">
    <property type="entry name" value="Alcohol dehydrogenase AdhP"/>
    <property type="match status" value="1"/>
</dbReference>
<dbReference type="SMART" id="SM00829">
    <property type="entry name" value="PKS_ER"/>
    <property type="match status" value="1"/>
</dbReference>
<dbReference type="SUPFAM" id="SSF51735">
    <property type="entry name" value="NAD(P)-binding Rossmann-fold domains"/>
    <property type="match status" value="1"/>
</dbReference>
<dbReference type="Pfam" id="PF00107">
    <property type="entry name" value="ADH_zinc_N"/>
    <property type="match status" value="1"/>
</dbReference>
<dbReference type="InterPro" id="IPR002328">
    <property type="entry name" value="ADH_Zn_CS"/>
</dbReference>
<evidence type="ECO:0000259" key="12">
    <source>
        <dbReference type="SMART" id="SM00829"/>
    </source>
</evidence>
<dbReference type="SMART" id="SM00177">
    <property type="entry name" value="ARF"/>
    <property type="match status" value="1"/>
</dbReference>
<comment type="cofactor">
    <cofactor evidence="1 11">
        <name>Zn(2+)</name>
        <dbReference type="ChEBI" id="CHEBI:29105"/>
    </cofactor>
</comment>
<keyword evidence="8 9" id="KW-0342">GTP-binding</keyword>
<feature type="binding site" evidence="9">
    <location>
        <begin position="126"/>
        <end position="129"/>
    </location>
    <ligand>
        <name>GTP</name>
        <dbReference type="ChEBI" id="CHEBI:37565"/>
    </ligand>
</feature>
<dbReference type="PANTHER" id="PTHR42940">
    <property type="entry name" value="ALCOHOL DEHYDROGENASE 1-RELATED"/>
    <property type="match status" value="1"/>
</dbReference>
<feature type="binding site" evidence="10">
    <location>
        <position position="48"/>
    </location>
    <ligand>
        <name>Mg(2+)</name>
        <dbReference type="ChEBI" id="CHEBI:18420"/>
    </ligand>
</feature>
<keyword evidence="10" id="KW-0460">Magnesium</keyword>
<accession>A0A9W4K6P0</accession>
<name>A0A9W4K6P0_9EURO</name>
<feature type="domain" description="Enoyl reductase (ER)" evidence="12">
    <location>
        <begin position="213"/>
        <end position="562"/>
    </location>
</feature>